<dbReference type="EMBL" id="JH767557">
    <property type="protein sequence ID" value="EON61851.1"/>
    <property type="molecule type" value="Genomic_DNA"/>
</dbReference>
<keyword evidence="1" id="KW-0464">Manganese</keyword>
<keyword evidence="1" id="KW-0904">Protein phosphatase</keyword>
<evidence type="ECO:0000313" key="4">
    <source>
        <dbReference type="EMBL" id="EON61851.1"/>
    </source>
</evidence>
<dbReference type="RefSeq" id="XP_007777168.1">
    <property type="nucleotide sequence ID" value="XM_007778978.1"/>
</dbReference>
<proteinExistence type="inferred from homology"/>
<dbReference type="Pfam" id="PF13672">
    <property type="entry name" value="PP2C_2"/>
    <property type="match status" value="1"/>
</dbReference>
<dbReference type="SUPFAM" id="SSF81606">
    <property type="entry name" value="PP2C-like"/>
    <property type="match status" value="1"/>
</dbReference>
<protein>
    <recommendedName>
        <fullName evidence="1">Protein phosphatase</fullName>
        <ecNumber evidence="1">3.1.3.16</ecNumber>
    </recommendedName>
</protein>
<dbReference type="OMA" id="AYSEPQT"/>
<comment type="similarity">
    <text evidence="1">Belongs to the PP2C family.</text>
</comment>
<dbReference type="Proteomes" id="UP000016924">
    <property type="component" value="Unassembled WGS sequence"/>
</dbReference>
<feature type="region of interest" description="Disordered" evidence="2">
    <location>
        <begin position="1"/>
        <end position="21"/>
    </location>
</feature>
<dbReference type="PANTHER" id="PTHR12320:SF1">
    <property type="entry name" value="PROTEIN PHOSPHATASE PTC7 HOMOLOG"/>
    <property type="match status" value="1"/>
</dbReference>
<evidence type="ECO:0000256" key="2">
    <source>
        <dbReference type="SAM" id="MobiDB-lite"/>
    </source>
</evidence>
<dbReference type="EC" id="3.1.3.16" evidence="1"/>
<gene>
    <name evidence="4" type="ORF">W97_01069</name>
</gene>
<dbReference type="InterPro" id="IPR039123">
    <property type="entry name" value="PPTC7"/>
</dbReference>
<dbReference type="InterPro" id="IPR036457">
    <property type="entry name" value="PPM-type-like_dom_sf"/>
</dbReference>
<evidence type="ECO:0000313" key="5">
    <source>
        <dbReference type="Proteomes" id="UP000016924"/>
    </source>
</evidence>
<feature type="domain" description="PPM-type phosphatase" evidence="3">
    <location>
        <begin position="59"/>
        <end position="359"/>
    </location>
</feature>
<accession>R7YJM0</accession>
<dbReference type="eggNOG" id="KOG1379">
    <property type="taxonomic scope" value="Eukaryota"/>
</dbReference>
<dbReference type="Gene3D" id="3.60.40.10">
    <property type="entry name" value="PPM-type phosphatase domain"/>
    <property type="match status" value="1"/>
</dbReference>
<organism evidence="4 5">
    <name type="scientific">Coniosporium apollinis (strain CBS 100218)</name>
    <name type="common">Rock-inhabiting black yeast</name>
    <dbReference type="NCBI Taxonomy" id="1168221"/>
    <lineage>
        <taxon>Eukaryota</taxon>
        <taxon>Fungi</taxon>
        <taxon>Dikarya</taxon>
        <taxon>Ascomycota</taxon>
        <taxon>Pezizomycotina</taxon>
        <taxon>Dothideomycetes</taxon>
        <taxon>Dothideomycetes incertae sedis</taxon>
        <taxon>Coniosporium</taxon>
    </lineage>
</organism>
<dbReference type="PANTHER" id="PTHR12320">
    <property type="entry name" value="PROTEIN PHOSPHATASE 2C"/>
    <property type="match status" value="1"/>
</dbReference>
<dbReference type="HOGENOM" id="CLU_029404_7_2_1"/>
<dbReference type="OrthoDB" id="60843at2759"/>
<dbReference type="GO" id="GO:0046872">
    <property type="term" value="F:metal ion binding"/>
    <property type="evidence" value="ECO:0007669"/>
    <property type="project" value="UniProtKB-UniRule"/>
</dbReference>
<keyword evidence="1" id="KW-0460">Magnesium</keyword>
<dbReference type="GeneID" id="19898380"/>
<keyword evidence="5" id="KW-1185">Reference proteome</keyword>
<evidence type="ECO:0000259" key="3">
    <source>
        <dbReference type="PROSITE" id="PS51746"/>
    </source>
</evidence>
<name>R7YJM0_CONA1</name>
<comment type="cofactor">
    <cofactor evidence="1">
        <name>Mg(2+)</name>
        <dbReference type="ChEBI" id="CHEBI:18420"/>
    </cofactor>
</comment>
<comment type="catalytic activity">
    <reaction evidence="1">
        <text>O-phospho-L-seryl-[protein] + H2O = L-seryl-[protein] + phosphate</text>
        <dbReference type="Rhea" id="RHEA:20629"/>
        <dbReference type="Rhea" id="RHEA-COMP:9863"/>
        <dbReference type="Rhea" id="RHEA-COMP:11604"/>
        <dbReference type="ChEBI" id="CHEBI:15377"/>
        <dbReference type="ChEBI" id="CHEBI:29999"/>
        <dbReference type="ChEBI" id="CHEBI:43474"/>
        <dbReference type="ChEBI" id="CHEBI:83421"/>
        <dbReference type="EC" id="3.1.3.16"/>
    </reaction>
</comment>
<dbReference type="AlphaFoldDB" id="R7YJM0"/>
<dbReference type="STRING" id="1168221.R7YJM0"/>
<keyword evidence="1" id="KW-0479">Metal-binding</keyword>
<comment type="cofactor">
    <cofactor evidence="1">
        <name>Mn(2+)</name>
        <dbReference type="ChEBI" id="CHEBI:29035"/>
    </cofactor>
</comment>
<dbReference type="GO" id="GO:0004722">
    <property type="term" value="F:protein serine/threonine phosphatase activity"/>
    <property type="evidence" value="ECO:0007669"/>
    <property type="project" value="UniProtKB-EC"/>
</dbReference>
<comment type="catalytic activity">
    <reaction evidence="1">
        <text>O-phospho-L-threonyl-[protein] + H2O = L-threonyl-[protein] + phosphate</text>
        <dbReference type="Rhea" id="RHEA:47004"/>
        <dbReference type="Rhea" id="RHEA-COMP:11060"/>
        <dbReference type="Rhea" id="RHEA-COMP:11605"/>
        <dbReference type="ChEBI" id="CHEBI:15377"/>
        <dbReference type="ChEBI" id="CHEBI:30013"/>
        <dbReference type="ChEBI" id="CHEBI:43474"/>
        <dbReference type="ChEBI" id="CHEBI:61977"/>
        <dbReference type="EC" id="3.1.3.16"/>
    </reaction>
</comment>
<dbReference type="PROSITE" id="PS51746">
    <property type="entry name" value="PPM_2"/>
    <property type="match status" value="1"/>
</dbReference>
<keyword evidence="1" id="KW-0378">Hydrolase</keyword>
<dbReference type="InterPro" id="IPR001932">
    <property type="entry name" value="PPM-type_phosphatase-like_dom"/>
</dbReference>
<dbReference type="SMART" id="SM00332">
    <property type="entry name" value="PP2Cc"/>
    <property type="match status" value="1"/>
</dbReference>
<sequence length="368" mass="39477">MAPPNSRTVQTSARPQSQQRYTYHISAAYSAKGQRLNPDQNLYNYNPYMRVTKTATELANGKKDKRNRPQSGQDAFLVSNVGDTGAVAFGVADGVGGWTDSGIDPADFSHSLCDYMASAAGAFPDGFPEGPLRPRDLLQHGFQRVVQDKSIEGGGSTACIATAEPDGRFEVANLGDSGFLQLGVNAVRNMSEPQTHAFNTPYQLSKLPPKMLAQMALFGGGAKPLQDLPKDAQIYNHQVKHGDVLVFATDGVWDNITPQEILGVVSRLMSTFGGWRSAANGLEVSKKLSALTQKGGISKSGENTLQALLALAITQEAKAASLNQRRDGPFAKAVQKEYPSENWHGGKPDDICTVVAIAVMDEAPRAKL</sequence>
<evidence type="ECO:0000256" key="1">
    <source>
        <dbReference type="RuleBase" id="RU366020"/>
    </source>
</evidence>
<reference evidence="5" key="1">
    <citation type="submission" date="2012-06" db="EMBL/GenBank/DDBJ databases">
        <title>The genome sequence of Coniosporium apollinis CBS 100218.</title>
        <authorList>
            <consortium name="The Broad Institute Genome Sequencing Platform"/>
            <person name="Cuomo C."/>
            <person name="Gorbushina A."/>
            <person name="Noack S."/>
            <person name="Walker B."/>
            <person name="Young S.K."/>
            <person name="Zeng Q."/>
            <person name="Gargeya S."/>
            <person name="Fitzgerald M."/>
            <person name="Haas B."/>
            <person name="Abouelleil A."/>
            <person name="Alvarado L."/>
            <person name="Arachchi H.M."/>
            <person name="Berlin A.M."/>
            <person name="Chapman S.B."/>
            <person name="Goldberg J."/>
            <person name="Griggs A."/>
            <person name="Gujja S."/>
            <person name="Hansen M."/>
            <person name="Howarth C."/>
            <person name="Imamovic A."/>
            <person name="Larimer J."/>
            <person name="McCowan C."/>
            <person name="Montmayeur A."/>
            <person name="Murphy C."/>
            <person name="Neiman D."/>
            <person name="Pearson M."/>
            <person name="Priest M."/>
            <person name="Roberts A."/>
            <person name="Saif S."/>
            <person name="Shea T."/>
            <person name="Sisk P."/>
            <person name="Sykes S."/>
            <person name="Wortman J."/>
            <person name="Nusbaum C."/>
            <person name="Birren B."/>
        </authorList>
    </citation>
    <scope>NUCLEOTIDE SEQUENCE [LARGE SCALE GENOMIC DNA]</scope>
    <source>
        <strain evidence="5">CBS 100218</strain>
    </source>
</reference>